<dbReference type="FunFam" id="2.60.40.1910:FF:000005">
    <property type="entry name" value="Aminopeptidase"/>
    <property type="match status" value="1"/>
</dbReference>
<accession>A0AAY4BEU9</accession>
<dbReference type="SUPFAM" id="SSF63737">
    <property type="entry name" value="Leukotriene A4 hydrolase N-terminal domain"/>
    <property type="match status" value="1"/>
</dbReference>
<dbReference type="SUPFAM" id="SSF55486">
    <property type="entry name" value="Metalloproteases ('zincins'), catalytic domain"/>
    <property type="match status" value="1"/>
</dbReference>
<dbReference type="FunFam" id="1.10.390.10:FF:000016">
    <property type="entry name" value="Glutamyl aminopeptidase"/>
    <property type="match status" value="1"/>
</dbReference>
<dbReference type="AlphaFoldDB" id="A0AAY4BEU9"/>
<dbReference type="Gene3D" id="2.60.40.1910">
    <property type="match status" value="1"/>
</dbReference>
<comment type="subunit">
    <text evidence="3">Homodimer.</text>
</comment>
<dbReference type="GO" id="GO:0043171">
    <property type="term" value="P:peptide catabolic process"/>
    <property type="evidence" value="ECO:0007669"/>
    <property type="project" value="TreeGrafter"/>
</dbReference>
<reference evidence="26" key="2">
    <citation type="submission" date="2025-08" db="UniProtKB">
        <authorList>
            <consortium name="Ensembl"/>
        </authorList>
    </citation>
    <scope>IDENTIFICATION</scope>
</reference>
<dbReference type="GO" id="GO:0005615">
    <property type="term" value="C:extracellular space"/>
    <property type="evidence" value="ECO:0007669"/>
    <property type="project" value="TreeGrafter"/>
</dbReference>
<evidence type="ECO:0000256" key="10">
    <source>
        <dbReference type="ARBA" id="ARBA00022833"/>
    </source>
</evidence>
<evidence type="ECO:0000256" key="5">
    <source>
        <dbReference type="ARBA" id="ARBA00022475"/>
    </source>
</evidence>
<keyword evidence="10 18" id="KW-0862">Zinc</keyword>
<proteinExistence type="inferred from homology"/>
<organism evidence="26 27">
    <name type="scientific">Denticeps clupeoides</name>
    <name type="common">denticle herring</name>
    <dbReference type="NCBI Taxonomy" id="299321"/>
    <lineage>
        <taxon>Eukaryota</taxon>
        <taxon>Metazoa</taxon>
        <taxon>Chordata</taxon>
        <taxon>Craniata</taxon>
        <taxon>Vertebrata</taxon>
        <taxon>Euteleostomi</taxon>
        <taxon>Actinopterygii</taxon>
        <taxon>Neopterygii</taxon>
        <taxon>Teleostei</taxon>
        <taxon>Clupei</taxon>
        <taxon>Clupeiformes</taxon>
        <taxon>Denticipitoidei</taxon>
        <taxon>Denticipitidae</taxon>
        <taxon>Denticeps</taxon>
    </lineage>
</organism>
<evidence type="ECO:0000259" key="25">
    <source>
        <dbReference type="Pfam" id="PF17900"/>
    </source>
</evidence>
<evidence type="ECO:0000256" key="3">
    <source>
        <dbReference type="ARBA" id="ARBA00011738"/>
    </source>
</evidence>
<evidence type="ECO:0000256" key="19">
    <source>
        <dbReference type="PIRSR" id="PIRSR634016-4"/>
    </source>
</evidence>
<dbReference type="InterPro" id="IPR042097">
    <property type="entry name" value="Aminopeptidase_N-like_N_sf"/>
</dbReference>
<evidence type="ECO:0000256" key="18">
    <source>
        <dbReference type="PIRSR" id="PIRSR634016-3"/>
    </source>
</evidence>
<dbReference type="FunFam" id="1.25.50.20:FF:000012">
    <property type="entry name" value="Aminopeptidase N"/>
    <property type="match status" value="1"/>
</dbReference>
<keyword evidence="13 20" id="KW-0482">Metalloprotease</keyword>
<evidence type="ECO:0000259" key="24">
    <source>
        <dbReference type="Pfam" id="PF11838"/>
    </source>
</evidence>
<keyword evidence="11" id="KW-0735">Signal-anchor</keyword>
<dbReference type="GO" id="GO:0008270">
    <property type="term" value="F:zinc ion binding"/>
    <property type="evidence" value="ECO:0007669"/>
    <property type="project" value="UniProtKB-UniRule"/>
</dbReference>
<evidence type="ECO:0000256" key="8">
    <source>
        <dbReference type="ARBA" id="ARBA00022723"/>
    </source>
</evidence>
<dbReference type="Proteomes" id="UP000694580">
    <property type="component" value="Chromosome 16"/>
</dbReference>
<dbReference type="Pfam" id="PF17900">
    <property type="entry name" value="Peptidase_M1_N"/>
    <property type="match status" value="1"/>
</dbReference>
<keyword evidence="27" id="KW-1185">Reference proteome</keyword>
<evidence type="ECO:0000313" key="26">
    <source>
        <dbReference type="Ensembl" id="ENSDCDP00010018461.1"/>
    </source>
</evidence>
<evidence type="ECO:0000256" key="12">
    <source>
        <dbReference type="ARBA" id="ARBA00022989"/>
    </source>
</evidence>
<evidence type="ECO:0000256" key="7">
    <source>
        <dbReference type="ARBA" id="ARBA00022692"/>
    </source>
</evidence>
<dbReference type="GO" id="GO:0005886">
    <property type="term" value="C:plasma membrane"/>
    <property type="evidence" value="ECO:0007669"/>
    <property type="project" value="UniProtKB-SubCell"/>
</dbReference>
<dbReference type="Pfam" id="PF11838">
    <property type="entry name" value="ERAP1_C"/>
    <property type="match status" value="1"/>
</dbReference>
<feature type="active site" description="Proton acceptor" evidence="17">
    <location>
        <position position="360"/>
    </location>
</feature>
<keyword evidence="5" id="KW-1003">Cell membrane</keyword>
<dbReference type="InterPro" id="IPR001930">
    <property type="entry name" value="Peptidase_M1"/>
</dbReference>
<evidence type="ECO:0000256" key="14">
    <source>
        <dbReference type="ARBA" id="ARBA00023136"/>
    </source>
</evidence>
<evidence type="ECO:0000256" key="2">
    <source>
        <dbReference type="ARBA" id="ARBA00010136"/>
    </source>
</evidence>
<evidence type="ECO:0000256" key="9">
    <source>
        <dbReference type="ARBA" id="ARBA00022801"/>
    </source>
</evidence>
<dbReference type="Gene3D" id="2.60.40.1730">
    <property type="entry name" value="tricorn interacting facor f3 domain"/>
    <property type="match status" value="1"/>
</dbReference>
<feature type="domain" description="Peptidase M1 membrane alanine aminopeptidase" evidence="23">
    <location>
        <begin position="287"/>
        <end position="515"/>
    </location>
</feature>
<evidence type="ECO:0000256" key="4">
    <source>
        <dbReference type="ARBA" id="ARBA00022438"/>
    </source>
</evidence>
<dbReference type="GO" id="GO:0070006">
    <property type="term" value="F:metalloaminopeptidase activity"/>
    <property type="evidence" value="ECO:0007669"/>
    <property type="project" value="TreeGrafter"/>
</dbReference>
<keyword evidence="6 20" id="KW-0645">Protease</keyword>
<feature type="binding site" evidence="18">
    <location>
        <position position="382"/>
    </location>
    <ligand>
        <name>Zn(2+)</name>
        <dbReference type="ChEBI" id="CHEBI:29105"/>
        <note>catalytic</note>
    </ligand>
</feature>
<dbReference type="PANTHER" id="PTHR11533:SF172">
    <property type="entry name" value="AMINOPEPTIDASE N"/>
    <property type="match status" value="1"/>
</dbReference>
<dbReference type="FunFam" id="2.60.40.1730:FF:000001">
    <property type="entry name" value="Leucyl-cystinyl aminopeptidase"/>
    <property type="match status" value="1"/>
</dbReference>
<dbReference type="Gene3D" id="1.10.390.10">
    <property type="entry name" value="Neutral Protease Domain 2"/>
    <property type="match status" value="1"/>
</dbReference>
<keyword evidence="16" id="KW-0325">Glycoprotein</keyword>
<dbReference type="GeneTree" id="ENSGT00940000154876"/>
<reference evidence="26 27" key="1">
    <citation type="submission" date="2020-06" db="EMBL/GenBank/DDBJ databases">
        <authorList>
            <consortium name="Wellcome Sanger Institute Data Sharing"/>
        </authorList>
    </citation>
    <scope>NUCLEOTIDE SEQUENCE [LARGE SCALE GENOMIC DNA]</scope>
</reference>
<dbReference type="PRINTS" id="PR00756">
    <property type="entry name" value="ALADIPTASE"/>
</dbReference>
<comment type="subcellular location">
    <subcellularLocation>
        <location evidence="1">Cell membrane</location>
        <topology evidence="1">Single-pass type II membrane protein</topology>
    </subcellularLocation>
</comment>
<evidence type="ECO:0000259" key="23">
    <source>
        <dbReference type="Pfam" id="PF01433"/>
    </source>
</evidence>
<gene>
    <name evidence="26" type="primary">ANPEP</name>
</gene>
<dbReference type="InterPro" id="IPR034016">
    <property type="entry name" value="M1_APN-typ"/>
</dbReference>
<name>A0AAY4BEU9_9TELE</name>
<keyword evidence="14" id="KW-0472">Membrane</keyword>
<evidence type="ECO:0000256" key="6">
    <source>
        <dbReference type="ARBA" id="ARBA00022670"/>
    </source>
</evidence>
<dbReference type="Gene3D" id="1.25.50.20">
    <property type="match status" value="1"/>
</dbReference>
<comment type="cofactor">
    <cofactor evidence="18 20">
        <name>Zn(2+)</name>
        <dbReference type="ChEBI" id="CHEBI:29105"/>
    </cofactor>
    <text evidence="18 20">Binds 1 zinc ion per subunit.</text>
</comment>
<dbReference type="InterPro" id="IPR024571">
    <property type="entry name" value="ERAP1-like_C_dom"/>
</dbReference>
<dbReference type="InterPro" id="IPR014782">
    <property type="entry name" value="Peptidase_M1_dom"/>
</dbReference>
<feature type="domain" description="Aminopeptidase N-like N-terminal" evidence="25">
    <location>
        <begin position="53"/>
        <end position="250"/>
    </location>
</feature>
<evidence type="ECO:0000256" key="22">
    <source>
        <dbReference type="SAM" id="SignalP"/>
    </source>
</evidence>
<keyword evidence="4 20" id="KW-0031">Aminopeptidase</keyword>
<feature type="region of interest" description="Disordered" evidence="21">
    <location>
        <begin position="906"/>
        <end position="962"/>
    </location>
</feature>
<dbReference type="InterPro" id="IPR027268">
    <property type="entry name" value="Peptidase_M4/M1_CTD_sf"/>
</dbReference>
<dbReference type="Pfam" id="PF01433">
    <property type="entry name" value="Peptidase_M1"/>
    <property type="match status" value="1"/>
</dbReference>
<keyword evidence="7" id="KW-0812">Transmembrane</keyword>
<evidence type="ECO:0000256" key="15">
    <source>
        <dbReference type="ARBA" id="ARBA00023157"/>
    </source>
</evidence>
<feature type="domain" description="ERAP1-like C-terminal" evidence="24">
    <location>
        <begin position="591"/>
        <end position="909"/>
    </location>
</feature>
<dbReference type="InterPro" id="IPR045357">
    <property type="entry name" value="Aminopeptidase_N-like_N"/>
</dbReference>
<evidence type="ECO:0000313" key="27">
    <source>
        <dbReference type="Proteomes" id="UP000694580"/>
    </source>
</evidence>
<dbReference type="PANTHER" id="PTHR11533">
    <property type="entry name" value="PROTEASE M1 ZINC METALLOPROTEASE"/>
    <property type="match status" value="1"/>
</dbReference>
<keyword evidence="15" id="KW-1015">Disulfide bond</keyword>
<evidence type="ECO:0000256" key="13">
    <source>
        <dbReference type="ARBA" id="ARBA00023049"/>
    </source>
</evidence>
<evidence type="ECO:0000256" key="21">
    <source>
        <dbReference type="SAM" id="MobiDB-lite"/>
    </source>
</evidence>
<evidence type="ECO:0000256" key="16">
    <source>
        <dbReference type="ARBA" id="ARBA00023180"/>
    </source>
</evidence>
<keyword evidence="12" id="KW-1133">Transmembrane helix</keyword>
<dbReference type="GO" id="GO:0005737">
    <property type="term" value="C:cytoplasm"/>
    <property type="evidence" value="ECO:0007669"/>
    <property type="project" value="TreeGrafter"/>
</dbReference>
<reference evidence="26" key="3">
    <citation type="submission" date="2025-09" db="UniProtKB">
        <authorList>
            <consortium name="Ensembl"/>
        </authorList>
    </citation>
    <scope>IDENTIFICATION</scope>
</reference>
<dbReference type="GO" id="GO:0042277">
    <property type="term" value="F:peptide binding"/>
    <property type="evidence" value="ECO:0007669"/>
    <property type="project" value="TreeGrafter"/>
</dbReference>
<protein>
    <recommendedName>
        <fullName evidence="20">Aminopeptidase</fullName>
        <ecNumber evidence="20">3.4.11.-</ecNumber>
    </recommendedName>
</protein>
<evidence type="ECO:0000256" key="17">
    <source>
        <dbReference type="PIRSR" id="PIRSR634016-1"/>
    </source>
</evidence>
<feature type="binding site" evidence="18">
    <location>
        <position position="363"/>
    </location>
    <ligand>
        <name>Zn(2+)</name>
        <dbReference type="ChEBI" id="CHEBI:29105"/>
        <note>catalytic</note>
    </ligand>
</feature>
<dbReference type="GO" id="GO:0006508">
    <property type="term" value="P:proteolysis"/>
    <property type="evidence" value="ECO:0007669"/>
    <property type="project" value="UniProtKB-KW"/>
</dbReference>
<keyword evidence="8 18" id="KW-0479">Metal-binding</keyword>
<feature type="signal peptide" evidence="22">
    <location>
        <begin position="1"/>
        <end position="18"/>
    </location>
</feature>
<feature type="site" description="Transition state stabilizer" evidence="19">
    <location>
        <position position="448"/>
    </location>
</feature>
<feature type="binding site" evidence="18">
    <location>
        <position position="359"/>
    </location>
    <ligand>
        <name>Zn(2+)</name>
        <dbReference type="ChEBI" id="CHEBI:29105"/>
        <note>catalytic</note>
    </ligand>
</feature>
<evidence type="ECO:0000256" key="11">
    <source>
        <dbReference type="ARBA" id="ARBA00022968"/>
    </source>
</evidence>
<dbReference type="EC" id="3.4.11.-" evidence="20"/>
<evidence type="ECO:0000256" key="1">
    <source>
        <dbReference type="ARBA" id="ARBA00004401"/>
    </source>
</evidence>
<evidence type="ECO:0000256" key="20">
    <source>
        <dbReference type="RuleBase" id="RU364040"/>
    </source>
</evidence>
<keyword evidence="22" id="KW-0732">Signal</keyword>
<dbReference type="CDD" id="cd09601">
    <property type="entry name" value="M1_APN-Q_like"/>
    <property type="match status" value="1"/>
</dbReference>
<keyword evidence="9 20" id="KW-0378">Hydrolase</keyword>
<dbReference type="Ensembl" id="ENSDCDT00010019540.1">
    <property type="protein sequence ID" value="ENSDCDP00010018461.1"/>
    <property type="gene ID" value="ENSDCDG00010008291.1"/>
</dbReference>
<feature type="compositionally biased region" description="Polar residues" evidence="21">
    <location>
        <begin position="943"/>
        <end position="962"/>
    </location>
</feature>
<feature type="chain" id="PRO_5044305675" description="Aminopeptidase" evidence="22">
    <location>
        <begin position="19"/>
        <end position="962"/>
    </location>
</feature>
<comment type="similarity">
    <text evidence="2 20">Belongs to the peptidase M1 family.</text>
</comment>
<dbReference type="InterPro" id="IPR050344">
    <property type="entry name" value="Peptidase_M1_aminopeptidases"/>
</dbReference>
<sequence>MLQAVLLLPLLIFSLVDTQGGLETEAKPVNGTSPPTPSYEPWDRYRLPDSLLPEYYNVTLWPRLHVDEHGMYIFTGNSTVVFRCVKETDLVLIHSNKLNFTTYSGHHAILSAVDGPSPPAIKTTWLQVRTQYLVVQLNGNLVPGKSYQLFTEFRGELADDLKGFYRSEYYQGSELKIIAATHMQPTDARRVFPCFDEPSMKAVFHVSLIHEPGTVAISNGMEIDTVNVTMNGFGVFQTTFQPTKRMSTYLLAFVACDCSHMRTDERNKVTIRVWARREFITEGSADYAFKVTGPLLELFETFYNWSYPLMKYDQIALPPSSAGPMENWGLVTYSEAAILYHPERSSNKDKERAATILAHELAHMWFGNLVTIKWWSDLWLNEGFATYMSCLGTSKVEPSWNLEDLMVLDAVLDVFVDDSLPSSHPLSTPEEEISSPEEINALFDSITYSKGGLVLRMLSDFLPDSVFTRGLAAYLKQFAYSNAGYSDLWKHLQGALDQTKGANLPAAVHDIMNRWILQMGYPVVTIDSRTGDISQKHFLLDPESVPHRTSPFNYEWIVPIKWMKNGVPQSQHWLMNKTAQHEAMRTEGAEWLLANINMSGYYRVNYDLGNWERLLIQLKTNHQIIPVINRAQILNDAFNLARAKMINVTLALRSTQYLSKETKYLPWEMAIDNLDHFFLMFDRSDVFAPMQTYLRKQVEPLFRYFKTITSNWTQLPSGHTDQYNQVNAISLACRVEVSECQRLVLGWYKQWMRLPDSNPIPPNLRWTVFCHAIEAGGEEEWLFGWDMLQNFSSQEMVHALSCTKEPRLLERYLKYSLDPKHWRLDASTTIGYVATNVAGQALAWDFLRSNWRHMVNLYGKEAESLSEVIRKVTKRFSTEQELKQLQQFKDDPSVTESESAAAALQRAAKRTTANIQRRPKIMQSPQKDGPPLQPRPARHRPRQTSPGTDTGSRTVCSLNTTS</sequence>